<dbReference type="GO" id="GO:0035556">
    <property type="term" value="P:intracellular signal transduction"/>
    <property type="evidence" value="ECO:0007669"/>
    <property type="project" value="InterPro"/>
</dbReference>
<dbReference type="SMART" id="SM00516">
    <property type="entry name" value="SEC14"/>
    <property type="match status" value="1"/>
</dbReference>
<feature type="domain" description="DH" evidence="11">
    <location>
        <begin position="1328"/>
        <end position="1502"/>
    </location>
</feature>
<dbReference type="InterPro" id="IPR001251">
    <property type="entry name" value="CRAL-TRIO_dom"/>
</dbReference>
<dbReference type="Pfam" id="PF00621">
    <property type="entry name" value="RhoGEF"/>
    <property type="match status" value="2"/>
</dbReference>
<dbReference type="InterPro" id="IPR011993">
    <property type="entry name" value="PH-like_dom_sf"/>
</dbReference>
<feature type="domain" description="SH3" evidence="9">
    <location>
        <begin position="1685"/>
        <end position="1755"/>
    </location>
</feature>
<feature type="compositionally biased region" description="Low complexity" evidence="8">
    <location>
        <begin position="1058"/>
        <end position="1079"/>
    </location>
</feature>
<dbReference type="Gene3D" id="1.20.900.10">
    <property type="entry name" value="Dbl homology (DH) domain"/>
    <property type="match status" value="2"/>
</dbReference>
<evidence type="ECO:0000256" key="6">
    <source>
        <dbReference type="ARBA" id="ARBA00022658"/>
    </source>
</evidence>
<dbReference type="CDD" id="cd00170">
    <property type="entry name" value="SEC14"/>
    <property type="match status" value="1"/>
</dbReference>
<evidence type="ECO:0000256" key="4">
    <source>
        <dbReference type="ARBA" id="ARBA00022490"/>
    </source>
</evidence>
<dbReference type="InterPro" id="IPR035899">
    <property type="entry name" value="DBL_dom_sf"/>
</dbReference>
<evidence type="ECO:0000256" key="2">
    <source>
        <dbReference type="ARBA" id="ARBA00006692"/>
    </source>
</evidence>
<dbReference type="CDD" id="cd13240">
    <property type="entry name" value="PH1_Kalirin_Trio_like"/>
    <property type="match status" value="1"/>
</dbReference>
<feature type="domain" description="SH3" evidence="9">
    <location>
        <begin position="2587"/>
        <end position="2652"/>
    </location>
</feature>
<feature type="region of interest" description="Disordered" evidence="8">
    <location>
        <begin position="2402"/>
        <end position="2513"/>
    </location>
</feature>
<dbReference type="InterPro" id="IPR047053">
    <property type="entry name" value="Kalirin_TRIO_SH3_2"/>
</dbReference>
<dbReference type="PROSITE" id="PS50002">
    <property type="entry name" value="SH3"/>
    <property type="match status" value="2"/>
</dbReference>
<dbReference type="Pfam" id="PF23587">
    <property type="entry name" value="SH3_KALRN"/>
    <property type="match status" value="1"/>
</dbReference>
<keyword evidence="14" id="KW-1185">Reference proteome</keyword>
<sequence>MSHQQRTVPKRMDGLRAVDVMTILHEKVAFLSGGRDQRPGPILTFPASTRRDRLKHDDYHPLLQYLMQIPSDEVREAGFTVIIDMRGSTWNTVKPILKELAESFTPHIYTVFIVKPDNFWQKQRTSIGSHKYKFETNLISVETLAKTIDPSQLTTDFDGTLAYDHNTWIELRLAVEDFTWQANELLDQLEDVRDELQQSDFADDVNGAKRAIERHKEMHQKVTGSLVHDLDMMGQRLLQRLNCDEGSGYDSGYSGRDSASSLILNNPDFQNSIPQILSLMESVHQAQQHVQQLWQHKKMRLDQCFQLRLFEQDVEKMFDWVYHNREQFLVNYVEIGHSYQVSKDLQEAHSQFTVACQKVYLNINRILSVASRLMESGHYAAQHIGNVAAKLDQVWKEFAAGLDERSSVLALSVMFHQKAEQYIESVPTWVESCKVTTLPSDIIALESSIHLHQSLYETMCQAYTEVHSTSKKLLYQLDHLVQICSQLRRDGQMRSKHKKPRGKPSAYSVTPDGKVVYRGGPHQQQRGPGTSGNPAADYSEGASHVLAVIHEILGHHRAVEQRWSDKKLKLHQRLALRLFQEDVKQVLDWLQTHGEVFLHKNPGIGRNLSKARMYQKSHEHFENVAQNTYTNAEKLLQAAEELAHTGECNPEEIYSVAQRLDSHIASFATRVQQRHRLLNMAVLFYTHEKELLSWLEELSSELESEERVDETADSVEAAERLLAQMTTQRDSTLDACVSTTHEGEGLLNELRSANVPPETGCGSVEGVEEALERLVKKRDELENLWATRKLRLDLLLQLRLFQRESVELLGQLDLWGEKLQDTDFGRDITEAEQMLALHNDSTSHMQNATYQVLQSGQELLQLLETSGIQIRADAESDGNTKVSMLLECIHERQMDIEVLTDMKRIKLEQCIHLLQFENEANQVISWIRNGEAVLAASFTIPSSLAESNALSHDHDQFQVAIEKTHAAVVQIRQRSSALLMAKHYSPEQVMEIESNVTKRWEKLVTCAEDRYKLVQASITFFKTAEQVCSVLESLERDYKREEDWCQKDVAAPGATSTQGEQQPSQQPPQKQEQQQQGSQVGSDRAASISLLINKHQEQKEGFLKACTLARRTAETFLKYSNRSQNYYNLKGDVGLRGPETKVRGILDNLMAQENKVLDHWTQKKKKLDQCQQFVLFEGSAKQALDWIMETGEMYLSTHTNLGDTKEETEKLLKEHNEFKGTAKDTRERVKLLLLLADSLVEKGHAHAAAIKDWVARVDLAYKNFSGRMDRYRMQLESRLGIQSEDSKASLSLDRHSDPSLENKVGAVVSVAEVANKEISEEKRKSARKKELIMRELLQTERIYVKDLEVCTRTYLYETRQPSAPSGLQGKDSIIFCNIEDILQFHKDIFLREIEKYQSMPEDVGHCFVTWATEFDVYVTYCKAQPESNRVLVSHSGTFYEEVQRKHNVEHPIPAYLIKPVQRITKYQLLLKELLSCCEDENQGEIKDGLEVMQNVPKKANDALHLSMLDGCDVPPDSLGEVILQDTFQVWDPRQLIRKGRDRHIFLFDLYLVFCKEVRDPSGNKTKYAYKNRLVTSELGVTEHIEGDECKFAVWTARTGVSDGKMILRANTLEVKQTWVRKLREVLQETYLSSALPFSLAKSPAKTPKQNRVSRDMEESIDESAENTDRNSLASYSSSNTDSDKGGGEVTWVLEDWCGSGSGELTVTRGQQVELLEIPSIHTHTRDPTEWAYVRLSHAHDHEGLVPLTLLRQPPRQHTRADLDLSEGVAGSGGEGVGGPASTTPAGGGSSPVTKRKGFSSRKWLPPPLRKLSQGRVERVTSPSATTPALDPAHNKPDHTHNKDHAPNRQDHAHKHQFRKAYSERRFKVGGAGDMGNKAGVPSQSEEEPEVVPSARVPPLTVHPGGVSGTSRSLSVENGEEGELELPPPMKVMEQPMSAAAAQGAPGPTTVTSGPTLPPLDDILPDAPNRSSSVALKTAEGTTTDLATEIENIVKEKMEQHSETSERLKEWGSSGDGCCGDEASSPLPSQGALLTSQLSDDADLGASALPHSLLVQDSSPGDCDMTREQRELHKRQFVIAELVETERLYVRDLADVVEGYITEMRNPDSEVKMPEDLKDGKDKMVFGNLEAIYEWHRDFFMKNIERCLDHPEEIGGVFQRSEKRLQIYIKYCQNKPTSEYIVSEYSNYFEELRQKLGHKLQLPDLLIKPVQRLMKYQLLLRDIHKHTERAGLQQEAESIKRALNIMIVVPKAANDMMNVGRLQGFDGKIMAQGKLLLYGPLMCCEGLSAHNFRGKDLMVFLFEQSIIFSESGRKKNQFSNPVYAYKSHLQVNKMNLEEKVEDGDPFTFLLKSADPRKPNLAFVCQGASEDDKNQWVSQIKHLLQTQKDFLKAIQSPIAYQKEQTKNVMDQPERGGSWNAPLRKTFSQPPISHRAPVTKKKANTIDIPFSPSVSNNSGVSGPTSSVASSSSVVCTSSKPPPPPPAPPSSSTGSRIPTYIPIKKQGSVDKLDVPSSPPKLKKNFFDGFRSTLRPRVKADGAGRGAEEDITEGVAPLLASPREEGNNDTQPRRWSESGSPTKSGDWSVSLPAGTLVKVLANFTAVREDEISVSRGEVIQVISSNVLRGYLVHRAASSCSPAAEGWVPANVVLPSAYPDLPTTPPASPTHTGLYYESHGKKPWIKFRKPSFSKRDHHLLRREETVHEIPSTSRPSFPSRQMTVSLINPYHSESDGHYVQHPDKPPSGCIPASPESPVRIMSPLRNVTVCPGEPAEMVCVITGAGFWAESTTVTWVGPHGQLTDPRFEMEQHRDGTLRLHVGSCRVTDAGEYTCTITCAGHSIACSARINLAQGKDHSYSNGHS</sequence>
<evidence type="ECO:0000256" key="8">
    <source>
        <dbReference type="SAM" id="MobiDB-lite"/>
    </source>
</evidence>
<feature type="region of interest" description="Disordered" evidence="8">
    <location>
        <begin position="491"/>
        <end position="537"/>
    </location>
</feature>
<dbReference type="InterPro" id="IPR058918">
    <property type="entry name" value="KALRN/TRIO-like_spectrin"/>
</dbReference>
<dbReference type="Pfam" id="PF00435">
    <property type="entry name" value="Spectrin"/>
    <property type="match status" value="3"/>
</dbReference>
<feature type="region of interest" description="Disordered" evidence="8">
    <location>
        <begin position="1641"/>
        <end position="1685"/>
    </location>
</feature>
<feature type="domain" description="Ig-like" evidence="12">
    <location>
        <begin position="2751"/>
        <end position="2844"/>
    </location>
</feature>
<feature type="compositionally biased region" description="Polar residues" evidence="8">
    <location>
        <begin position="2572"/>
        <end position="2582"/>
    </location>
</feature>
<keyword evidence="5" id="KW-0597">Phosphoprotein</keyword>
<dbReference type="InterPro" id="IPR013098">
    <property type="entry name" value="Ig_I-set"/>
</dbReference>
<dbReference type="Gene3D" id="2.60.40.10">
    <property type="entry name" value="Immunoglobulins"/>
    <property type="match status" value="1"/>
</dbReference>
<feature type="compositionally biased region" description="Basic and acidic residues" evidence="8">
    <location>
        <begin position="1998"/>
        <end position="2009"/>
    </location>
</feature>
<dbReference type="PANTHER" id="PTHR22826">
    <property type="entry name" value="RHO GUANINE EXCHANGE FACTOR-RELATED"/>
    <property type="match status" value="1"/>
</dbReference>
<feature type="domain" description="PH" evidence="10">
    <location>
        <begin position="1520"/>
        <end position="1627"/>
    </location>
</feature>
<dbReference type="PROSITE" id="PS50010">
    <property type="entry name" value="DH_2"/>
    <property type="match status" value="2"/>
</dbReference>
<keyword evidence="3 7" id="KW-0728">SH3 domain</keyword>
<dbReference type="GO" id="GO:0005085">
    <property type="term" value="F:guanyl-nucleotide exchange factor activity"/>
    <property type="evidence" value="ECO:0007669"/>
    <property type="project" value="UniProtKB-KW"/>
</dbReference>
<dbReference type="InterPro" id="IPR000219">
    <property type="entry name" value="DH_dom"/>
</dbReference>
<dbReference type="PROSITE" id="PS00741">
    <property type="entry name" value="DH_1"/>
    <property type="match status" value="1"/>
</dbReference>
<dbReference type="InterPro" id="IPR001452">
    <property type="entry name" value="SH3_domain"/>
</dbReference>
<dbReference type="Pfam" id="PF07679">
    <property type="entry name" value="I-set"/>
    <property type="match status" value="1"/>
</dbReference>
<keyword evidence="4" id="KW-0963">Cytoplasm</keyword>
<evidence type="ECO:0000313" key="13">
    <source>
        <dbReference type="EMBL" id="KAK8734677.1"/>
    </source>
</evidence>
<comment type="subcellular location">
    <subcellularLocation>
        <location evidence="1">Cytoplasm</location>
    </subcellularLocation>
</comment>
<feature type="region of interest" description="Disordered" evidence="8">
    <location>
        <begin position="1998"/>
        <end position="2031"/>
    </location>
</feature>
<dbReference type="Gene3D" id="2.30.30.40">
    <property type="entry name" value="SH3 Domains"/>
    <property type="match status" value="2"/>
</dbReference>
<dbReference type="SMART" id="SM00325">
    <property type="entry name" value="RhoGEF"/>
    <property type="match status" value="2"/>
</dbReference>
<dbReference type="SMART" id="SM00326">
    <property type="entry name" value="SH3"/>
    <property type="match status" value="2"/>
</dbReference>
<dbReference type="SUPFAM" id="SSF46966">
    <property type="entry name" value="Spectrin repeat"/>
    <property type="match status" value="6"/>
</dbReference>
<dbReference type="InterPro" id="IPR003599">
    <property type="entry name" value="Ig_sub"/>
</dbReference>
<evidence type="ECO:0000259" key="11">
    <source>
        <dbReference type="PROSITE" id="PS50010"/>
    </source>
</evidence>
<dbReference type="CDD" id="cd00176">
    <property type="entry name" value="SPEC"/>
    <property type="match status" value="2"/>
</dbReference>
<feature type="compositionally biased region" description="Basic and acidic residues" evidence="8">
    <location>
        <begin position="1832"/>
        <end position="1850"/>
    </location>
</feature>
<dbReference type="InterPro" id="IPR002017">
    <property type="entry name" value="Spectrin_repeat"/>
</dbReference>
<evidence type="ECO:0008006" key="15">
    <source>
        <dbReference type="Google" id="ProtNLM"/>
    </source>
</evidence>
<dbReference type="Pfam" id="PF22697">
    <property type="entry name" value="SOS1_NGEF_PH"/>
    <property type="match status" value="2"/>
</dbReference>
<keyword evidence="6" id="KW-0344">Guanine-nucleotide releasing factor</keyword>
<dbReference type="GO" id="GO:0019898">
    <property type="term" value="C:extrinsic component of membrane"/>
    <property type="evidence" value="ECO:0007669"/>
    <property type="project" value="TreeGrafter"/>
</dbReference>
<protein>
    <recommendedName>
        <fullName evidence="15">Triple functional domain protein</fullName>
    </recommendedName>
</protein>
<dbReference type="CDD" id="cd00160">
    <property type="entry name" value="RhoGEF"/>
    <property type="match status" value="2"/>
</dbReference>
<evidence type="ECO:0000259" key="10">
    <source>
        <dbReference type="PROSITE" id="PS50003"/>
    </source>
</evidence>
<feature type="compositionally biased region" description="Basic and acidic residues" evidence="8">
    <location>
        <begin position="2557"/>
        <end position="2571"/>
    </location>
</feature>
<comment type="similarity">
    <text evidence="2">Belongs to the protein kinase superfamily. CAMK Ser/Thr protein kinase family.</text>
</comment>
<dbReference type="CDD" id="cd13241">
    <property type="entry name" value="PH2_Kalirin_Trio_p63RhoGEF"/>
    <property type="match status" value="1"/>
</dbReference>
<evidence type="ECO:0000256" key="5">
    <source>
        <dbReference type="ARBA" id="ARBA00022553"/>
    </source>
</evidence>
<dbReference type="InterPro" id="IPR001331">
    <property type="entry name" value="GDS_CDC24_CS"/>
</dbReference>
<evidence type="ECO:0000259" key="12">
    <source>
        <dbReference type="PROSITE" id="PS50835"/>
    </source>
</evidence>
<dbReference type="EMBL" id="JARKIK010000050">
    <property type="protein sequence ID" value="KAK8734677.1"/>
    <property type="molecule type" value="Genomic_DNA"/>
</dbReference>
<evidence type="ECO:0000256" key="3">
    <source>
        <dbReference type="ARBA" id="ARBA00022443"/>
    </source>
</evidence>
<dbReference type="InterPro" id="IPR047054">
    <property type="entry name" value="Kalirin_TRIO_PH_1"/>
</dbReference>
<organism evidence="13 14">
    <name type="scientific">Cherax quadricarinatus</name>
    <name type="common">Australian red claw crayfish</name>
    <dbReference type="NCBI Taxonomy" id="27406"/>
    <lineage>
        <taxon>Eukaryota</taxon>
        <taxon>Metazoa</taxon>
        <taxon>Ecdysozoa</taxon>
        <taxon>Arthropoda</taxon>
        <taxon>Crustacea</taxon>
        <taxon>Multicrustacea</taxon>
        <taxon>Malacostraca</taxon>
        <taxon>Eumalacostraca</taxon>
        <taxon>Eucarida</taxon>
        <taxon>Decapoda</taxon>
        <taxon>Pleocyemata</taxon>
        <taxon>Astacidea</taxon>
        <taxon>Parastacoidea</taxon>
        <taxon>Parastacidae</taxon>
        <taxon>Cherax</taxon>
    </lineage>
</organism>
<feature type="compositionally biased region" description="Basic and acidic residues" evidence="8">
    <location>
        <begin position="2534"/>
        <end position="2543"/>
    </location>
</feature>
<dbReference type="SUPFAM" id="SSF48065">
    <property type="entry name" value="DBL homology domain (DH-domain)"/>
    <property type="match status" value="2"/>
</dbReference>
<dbReference type="GO" id="GO:0005737">
    <property type="term" value="C:cytoplasm"/>
    <property type="evidence" value="ECO:0007669"/>
    <property type="project" value="UniProtKB-SubCell"/>
</dbReference>
<evidence type="ECO:0000259" key="9">
    <source>
        <dbReference type="PROSITE" id="PS50002"/>
    </source>
</evidence>
<gene>
    <name evidence="13" type="ORF">OTU49_005930</name>
</gene>
<evidence type="ECO:0000313" key="14">
    <source>
        <dbReference type="Proteomes" id="UP001445076"/>
    </source>
</evidence>
<comment type="caution">
    <text evidence="13">The sequence shown here is derived from an EMBL/GenBank/DDBJ whole genome shotgun (WGS) entry which is preliminary data.</text>
</comment>
<dbReference type="InterPro" id="IPR007110">
    <property type="entry name" value="Ig-like_dom"/>
</dbReference>
<dbReference type="GO" id="GO:0007411">
    <property type="term" value="P:axon guidance"/>
    <property type="evidence" value="ECO:0007669"/>
    <property type="project" value="TreeGrafter"/>
</dbReference>
<feature type="compositionally biased region" description="Gly residues" evidence="8">
    <location>
        <begin position="1769"/>
        <end position="1778"/>
    </location>
</feature>
<dbReference type="InterPro" id="IPR051336">
    <property type="entry name" value="RhoGEF_Guanine_NuclExch_SF"/>
</dbReference>
<dbReference type="FunFam" id="1.20.900.10:FF:000008">
    <property type="entry name" value="rho guanine nucleotide exchange factor 25"/>
    <property type="match status" value="1"/>
</dbReference>
<feature type="region of interest" description="Disordered" evidence="8">
    <location>
        <begin position="1051"/>
        <end position="1080"/>
    </location>
</feature>
<name>A0AAW0WST0_CHEQU</name>
<reference evidence="13 14" key="1">
    <citation type="journal article" date="2024" name="BMC Genomics">
        <title>Genome assembly of redclaw crayfish (Cherax quadricarinatus) provides insights into its immune adaptation and hypoxia tolerance.</title>
        <authorList>
            <person name="Liu Z."/>
            <person name="Zheng J."/>
            <person name="Li H."/>
            <person name="Fang K."/>
            <person name="Wang S."/>
            <person name="He J."/>
            <person name="Zhou D."/>
            <person name="Weng S."/>
            <person name="Chi M."/>
            <person name="Gu Z."/>
            <person name="He J."/>
            <person name="Li F."/>
            <person name="Wang M."/>
        </authorList>
    </citation>
    <scope>NUCLEOTIDE SEQUENCE [LARGE SCALE GENOMIC DNA]</scope>
    <source>
        <strain evidence="13">ZL_2023a</strain>
    </source>
</reference>
<dbReference type="PANTHER" id="PTHR22826:SF106">
    <property type="entry name" value="TRIO, ISOFORM A"/>
    <property type="match status" value="1"/>
</dbReference>
<feature type="region of interest" description="Disordered" evidence="8">
    <location>
        <begin position="2534"/>
        <end position="2582"/>
    </location>
</feature>
<feature type="compositionally biased region" description="Polar residues" evidence="8">
    <location>
        <begin position="1669"/>
        <end position="1680"/>
    </location>
</feature>
<dbReference type="Gene3D" id="1.20.58.60">
    <property type="match status" value="5"/>
</dbReference>
<dbReference type="FunFam" id="1.20.58.60:FF:000023">
    <property type="entry name" value="Kalirin RhoGEF kinase b"/>
    <property type="match status" value="1"/>
</dbReference>
<feature type="region of interest" description="Disordered" evidence="8">
    <location>
        <begin position="1753"/>
        <end position="1922"/>
    </location>
</feature>
<dbReference type="Proteomes" id="UP001445076">
    <property type="component" value="Unassembled WGS sequence"/>
</dbReference>
<dbReference type="SUPFAM" id="SSF50044">
    <property type="entry name" value="SH3-domain"/>
    <property type="match status" value="2"/>
</dbReference>
<evidence type="ECO:0000256" key="7">
    <source>
        <dbReference type="PROSITE-ProRule" id="PRU00192"/>
    </source>
</evidence>
<dbReference type="InterPro" id="IPR001849">
    <property type="entry name" value="PH_domain"/>
</dbReference>
<feature type="compositionally biased region" description="Low complexity" evidence="8">
    <location>
        <begin position="2448"/>
        <end position="2475"/>
    </location>
</feature>
<dbReference type="InterPro" id="IPR013783">
    <property type="entry name" value="Ig-like_fold"/>
</dbReference>
<dbReference type="PROSITE" id="PS50003">
    <property type="entry name" value="PH_DOMAIN"/>
    <property type="match status" value="2"/>
</dbReference>
<dbReference type="InterPro" id="IPR036179">
    <property type="entry name" value="Ig-like_dom_sf"/>
</dbReference>
<feature type="domain" description="PH" evidence="10">
    <location>
        <begin position="2267"/>
        <end position="2383"/>
    </location>
</feature>
<evidence type="ECO:0000256" key="1">
    <source>
        <dbReference type="ARBA" id="ARBA00004496"/>
    </source>
</evidence>
<feature type="compositionally biased region" description="Low complexity" evidence="8">
    <location>
        <begin position="518"/>
        <end position="528"/>
    </location>
</feature>
<accession>A0AAW0WST0</accession>
<dbReference type="SMART" id="SM00233">
    <property type="entry name" value="PH"/>
    <property type="match status" value="2"/>
</dbReference>
<dbReference type="SMART" id="SM00150">
    <property type="entry name" value="SPEC"/>
    <property type="match status" value="7"/>
</dbReference>
<dbReference type="PROSITE" id="PS50835">
    <property type="entry name" value="IG_LIKE"/>
    <property type="match status" value="1"/>
</dbReference>
<dbReference type="Pfam" id="PF13716">
    <property type="entry name" value="CRAL_TRIO_2"/>
    <property type="match status" value="1"/>
</dbReference>
<dbReference type="Gene3D" id="2.30.29.30">
    <property type="entry name" value="Pleckstrin-homology domain (PH domain)/Phosphotyrosine-binding domain (PTB)"/>
    <property type="match status" value="2"/>
</dbReference>
<feature type="domain" description="DH" evidence="11">
    <location>
        <begin position="2073"/>
        <end position="2255"/>
    </location>
</feature>
<feature type="compositionally biased region" description="Pro residues" evidence="8">
    <location>
        <begin position="2476"/>
        <end position="2485"/>
    </location>
</feature>
<dbReference type="InterPro" id="IPR018159">
    <property type="entry name" value="Spectrin/alpha-actinin"/>
</dbReference>
<dbReference type="Pfam" id="PF23323">
    <property type="entry name" value="Spectrin_6"/>
    <property type="match status" value="1"/>
</dbReference>
<proteinExistence type="inferred from homology"/>
<dbReference type="SMART" id="SM00409">
    <property type="entry name" value="IG"/>
    <property type="match status" value="1"/>
</dbReference>
<dbReference type="SUPFAM" id="SSF50729">
    <property type="entry name" value="PH domain-like"/>
    <property type="match status" value="2"/>
</dbReference>
<dbReference type="InterPro" id="IPR036028">
    <property type="entry name" value="SH3-like_dom_sf"/>
</dbReference>
<dbReference type="InterPro" id="IPR055251">
    <property type="entry name" value="SOS1_NGEF_PH"/>
</dbReference>
<dbReference type="SUPFAM" id="SSF48726">
    <property type="entry name" value="Immunoglobulin"/>
    <property type="match status" value="1"/>
</dbReference>